<reference evidence="1 2" key="1">
    <citation type="submission" date="2016-10" db="EMBL/GenBank/DDBJ databases">
        <authorList>
            <person name="de Groot N.N."/>
        </authorList>
    </citation>
    <scope>NUCLEOTIDE SEQUENCE [LARGE SCALE GENOMIC DNA]</scope>
    <source>
        <strain evidence="1 2">DSM 22024</strain>
    </source>
</reference>
<proteinExistence type="predicted"/>
<protein>
    <recommendedName>
        <fullName evidence="3">Shikimate kinase</fullName>
    </recommendedName>
</protein>
<organism evidence="1 2">
    <name type="scientific">Actinopolymorpha singaporensis</name>
    <dbReference type="NCBI Taxonomy" id="117157"/>
    <lineage>
        <taxon>Bacteria</taxon>
        <taxon>Bacillati</taxon>
        <taxon>Actinomycetota</taxon>
        <taxon>Actinomycetes</taxon>
        <taxon>Propionibacteriales</taxon>
        <taxon>Actinopolymorphaceae</taxon>
        <taxon>Actinopolymorpha</taxon>
    </lineage>
</organism>
<evidence type="ECO:0000313" key="2">
    <source>
        <dbReference type="Proteomes" id="UP000198983"/>
    </source>
</evidence>
<dbReference type="AlphaFoldDB" id="A0A1H1V397"/>
<dbReference type="EMBL" id="LT629732">
    <property type="protein sequence ID" value="SDS79192.1"/>
    <property type="molecule type" value="Genomic_DNA"/>
</dbReference>
<dbReference type="STRING" id="117157.SAMN04489717_3887"/>
<evidence type="ECO:0000313" key="1">
    <source>
        <dbReference type="EMBL" id="SDS79192.1"/>
    </source>
</evidence>
<dbReference type="Proteomes" id="UP000198983">
    <property type="component" value="Chromosome I"/>
</dbReference>
<keyword evidence="2" id="KW-1185">Reference proteome</keyword>
<accession>A0A1H1V397</accession>
<name>A0A1H1V397_9ACTN</name>
<dbReference type="PRINTS" id="PR01100">
    <property type="entry name" value="SHIKIMTKNASE"/>
</dbReference>
<gene>
    <name evidence="1" type="ORF">SAMN04489717_3887</name>
</gene>
<sequence length="253" mass="27390">MGDMELSNVLWIGGPAGAGKTTVARKLARRHGLRWYNSDSRTWIHRERARAAGVPVPDRGPAHNLYDRAPMIVDDLRALPASPLVVAEGGPISPAMVTVPGRAVWLMPSREVQHERLRRRHPEGVPAYYLQTWDRLTTMLADSPVTTLVVDDLTEEETLAEVERIFASALAGGLTATSVEERRALVRYGNDALVTQHAGPLTRPEVPVDTSTVVRTFDCECADPECTALVDLIVADAVAAVAEPAPSILAAGH</sequence>
<dbReference type="InterPro" id="IPR027417">
    <property type="entry name" value="P-loop_NTPase"/>
</dbReference>
<dbReference type="Gene3D" id="3.40.50.300">
    <property type="entry name" value="P-loop containing nucleotide triphosphate hydrolases"/>
    <property type="match status" value="1"/>
</dbReference>
<evidence type="ECO:0008006" key="3">
    <source>
        <dbReference type="Google" id="ProtNLM"/>
    </source>
</evidence>
<dbReference type="SUPFAM" id="SSF52540">
    <property type="entry name" value="P-loop containing nucleoside triphosphate hydrolases"/>
    <property type="match status" value="1"/>
</dbReference>